<feature type="transmembrane region" description="Helical" evidence="1">
    <location>
        <begin position="162"/>
        <end position="181"/>
    </location>
</feature>
<accession>A0A6L6Q8N7</accession>
<feature type="transmembrane region" description="Helical" evidence="1">
    <location>
        <begin position="72"/>
        <end position="93"/>
    </location>
</feature>
<comment type="caution">
    <text evidence="3">The sequence shown here is derived from an EMBL/GenBank/DDBJ whole genome shotgun (WGS) entry which is preliminary data.</text>
</comment>
<dbReference type="Proteomes" id="UP000484015">
    <property type="component" value="Unassembled WGS sequence"/>
</dbReference>
<dbReference type="SUPFAM" id="SSF48317">
    <property type="entry name" value="Acid phosphatase/Vanadium-dependent haloperoxidase"/>
    <property type="match status" value="1"/>
</dbReference>
<dbReference type="InterPro" id="IPR036938">
    <property type="entry name" value="PAP2/HPO_sf"/>
</dbReference>
<reference evidence="3 4" key="1">
    <citation type="submission" date="2019-11" db="EMBL/GenBank/DDBJ databases">
        <title>Type strains purchased from KCTC, JCM and DSMZ.</title>
        <authorList>
            <person name="Lu H."/>
        </authorList>
    </citation>
    <scope>NUCLEOTIDE SEQUENCE [LARGE SCALE GENOMIC DNA]</scope>
    <source>
        <strain evidence="3 4">KCTC 42409</strain>
    </source>
</reference>
<evidence type="ECO:0000259" key="2">
    <source>
        <dbReference type="Pfam" id="PF01569"/>
    </source>
</evidence>
<keyword evidence="1" id="KW-0472">Membrane</keyword>
<dbReference type="AlphaFoldDB" id="A0A6L6Q8N7"/>
<keyword evidence="1" id="KW-0812">Transmembrane</keyword>
<evidence type="ECO:0000256" key="1">
    <source>
        <dbReference type="SAM" id="Phobius"/>
    </source>
</evidence>
<dbReference type="InterPro" id="IPR000326">
    <property type="entry name" value="PAP2/HPO"/>
</dbReference>
<gene>
    <name evidence="3" type="ORF">GM668_29685</name>
</gene>
<sequence>MPAPTVETGVAPLLSGRALRLLASALALAVLPILIVGHTGIDLWLADLMFDFRTHEFPWQNAWLTDRFGHGILKTILTVLGALPIAAAIWDLLRRGKSLPLWWQLRVRLLALCTALIPLVVSLLKRASHSHCPWDLERYGGYQPYYHLLEHMPRWVEAGHCLPGGHASSALWMVGLAVFWLPHDVRKAAAVAGWALMFGGLVGWMQQMRGAHFLSHTLWSMWIASAILLALLAAHRAWLLSARARPGTAPHRVAN</sequence>
<evidence type="ECO:0000313" key="4">
    <source>
        <dbReference type="Proteomes" id="UP000484015"/>
    </source>
</evidence>
<feature type="transmembrane region" description="Helical" evidence="1">
    <location>
        <begin position="21"/>
        <end position="41"/>
    </location>
</feature>
<feature type="transmembrane region" description="Helical" evidence="1">
    <location>
        <begin position="188"/>
        <end position="207"/>
    </location>
</feature>
<dbReference type="EMBL" id="WNLA01000046">
    <property type="protein sequence ID" value="MTW06253.1"/>
    <property type="molecule type" value="Genomic_DNA"/>
</dbReference>
<feature type="transmembrane region" description="Helical" evidence="1">
    <location>
        <begin position="219"/>
        <end position="239"/>
    </location>
</feature>
<dbReference type="CDD" id="cd03396">
    <property type="entry name" value="PAP2_like_6"/>
    <property type="match status" value="1"/>
</dbReference>
<evidence type="ECO:0000313" key="3">
    <source>
        <dbReference type="EMBL" id="MTW06253.1"/>
    </source>
</evidence>
<organism evidence="3 4">
    <name type="scientific">Pseudoduganella ginsengisoli</name>
    <dbReference type="NCBI Taxonomy" id="1462440"/>
    <lineage>
        <taxon>Bacteria</taxon>
        <taxon>Pseudomonadati</taxon>
        <taxon>Pseudomonadota</taxon>
        <taxon>Betaproteobacteria</taxon>
        <taxon>Burkholderiales</taxon>
        <taxon>Oxalobacteraceae</taxon>
        <taxon>Telluria group</taxon>
        <taxon>Pseudoduganella</taxon>
    </lineage>
</organism>
<feature type="transmembrane region" description="Helical" evidence="1">
    <location>
        <begin position="105"/>
        <end position="124"/>
    </location>
</feature>
<proteinExistence type="predicted"/>
<name>A0A6L6Q8N7_9BURK</name>
<dbReference type="Pfam" id="PF01569">
    <property type="entry name" value="PAP2"/>
    <property type="match status" value="1"/>
</dbReference>
<dbReference type="RefSeq" id="WP_155442585.1">
    <property type="nucleotide sequence ID" value="NZ_WNLA01000046.1"/>
</dbReference>
<dbReference type="OrthoDB" id="7348799at2"/>
<protein>
    <submittedName>
        <fullName evidence="3">Phosphatase PAP2 family protein</fullName>
    </submittedName>
</protein>
<feature type="domain" description="Phosphatidic acid phosphatase type 2/haloperoxidase" evidence="2">
    <location>
        <begin position="109"/>
        <end position="235"/>
    </location>
</feature>
<keyword evidence="1" id="KW-1133">Transmembrane helix</keyword>
<keyword evidence="4" id="KW-1185">Reference proteome</keyword>